<feature type="binding site" evidence="18">
    <location>
        <position position="235"/>
    </location>
    <ligand>
        <name>UDP-N-acetyl-alpha-D-glucosamine</name>
        <dbReference type="ChEBI" id="CHEBI:57705"/>
    </ligand>
</feature>
<feature type="binding site" evidence="18">
    <location>
        <position position="448"/>
    </location>
    <ligand>
        <name>acetyl-CoA</name>
        <dbReference type="ChEBI" id="CHEBI:57288"/>
    </ligand>
</feature>
<comment type="subunit">
    <text evidence="18">Homotrimer.</text>
</comment>
<evidence type="ECO:0000313" key="20">
    <source>
        <dbReference type="EMBL" id="GGJ66172.1"/>
    </source>
</evidence>
<feature type="binding site" evidence="18">
    <location>
        <begin position="17"/>
        <end position="20"/>
    </location>
    <ligand>
        <name>UDP-N-acetyl-alpha-D-glucosamine</name>
        <dbReference type="ChEBI" id="CHEBI:57705"/>
    </ligand>
</feature>
<dbReference type="Gene3D" id="3.90.550.10">
    <property type="entry name" value="Spore Coat Polysaccharide Biosynthesis Protein SpsA, Chain A"/>
    <property type="match status" value="1"/>
</dbReference>
<dbReference type="GO" id="GO:0016020">
    <property type="term" value="C:membrane"/>
    <property type="evidence" value="ECO:0007669"/>
    <property type="project" value="GOC"/>
</dbReference>
<dbReference type="Proteomes" id="UP000635726">
    <property type="component" value="Unassembled WGS sequence"/>
</dbReference>
<name>A0A917P805_9DEIO</name>
<evidence type="ECO:0000256" key="12">
    <source>
        <dbReference type="ARBA" id="ARBA00023268"/>
    </source>
</evidence>
<feature type="region of interest" description="Linker" evidence="18">
    <location>
        <begin position="238"/>
        <end position="258"/>
    </location>
</feature>
<dbReference type="InterPro" id="IPR025877">
    <property type="entry name" value="MobA-like_NTP_Trfase"/>
</dbReference>
<gene>
    <name evidence="18 20" type="primary">glmU</name>
    <name evidence="20" type="ORF">GCM10008939_07760</name>
</gene>
<evidence type="ECO:0000313" key="21">
    <source>
        <dbReference type="Proteomes" id="UP000635726"/>
    </source>
</evidence>
<evidence type="ECO:0000256" key="6">
    <source>
        <dbReference type="ARBA" id="ARBA00022695"/>
    </source>
</evidence>
<feature type="binding site" evidence="18">
    <location>
        <position position="148"/>
    </location>
    <ligand>
        <name>UDP-N-acetyl-alpha-D-glucosamine</name>
        <dbReference type="ChEBI" id="CHEBI:57705"/>
    </ligand>
</feature>
<evidence type="ECO:0000256" key="9">
    <source>
        <dbReference type="ARBA" id="ARBA00022842"/>
    </source>
</evidence>
<evidence type="ECO:0000256" key="1">
    <source>
        <dbReference type="ARBA" id="ARBA00004496"/>
    </source>
</evidence>
<comment type="similarity">
    <text evidence="3 18">In the N-terminal section; belongs to the N-acetylglucosamine-1-phosphate uridyltransferase family.</text>
</comment>
<keyword evidence="12 18" id="KW-0511">Multifunctional enzyme</keyword>
<comment type="pathway">
    <text evidence="18">Bacterial outer membrane biogenesis; LPS lipid A biosynthesis.</text>
</comment>
<dbReference type="CDD" id="cd02540">
    <property type="entry name" value="GT2_GlmU_N_bac"/>
    <property type="match status" value="1"/>
</dbReference>
<dbReference type="EC" id="2.7.7.23" evidence="18"/>
<feature type="binding site" evidence="18">
    <location>
        <position position="31"/>
    </location>
    <ligand>
        <name>UDP-N-acetyl-alpha-D-glucosamine</name>
        <dbReference type="ChEBI" id="CHEBI:57705"/>
    </ligand>
</feature>
<feature type="region of interest" description="N-acetyltransferase" evidence="18">
    <location>
        <begin position="259"/>
        <end position="501"/>
    </location>
</feature>
<feature type="binding site" evidence="18">
    <location>
        <begin position="109"/>
        <end position="111"/>
    </location>
    <ligand>
        <name>UDP-N-acetyl-alpha-D-glucosamine</name>
        <dbReference type="ChEBI" id="CHEBI:57705"/>
    </ligand>
</feature>
<comment type="pathway">
    <text evidence="18">Nucleotide-sugar biosynthesis; UDP-N-acetyl-alpha-D-glucosamine biosynthesis; UDP-N-acetyl-alpha-D-glucosamine from N-acetyl-alpha-D-glucosamine 1-phosphate: step 1/1.</text>
</comment>
<dbReference type="EMBL" id="BMOE01000001">
    <property type="protein sequence ID" value="GGJ66172.1"/>
    <property type="molecule type" value="Genomic_DNA"/>
</dbReference>
<proteinExistence type="inferred from homology"/>
<keyword evidence="5 18" id="KW-0808">Transferase</keyword>
<feature type="binding site" evidence="18">
    <location>
        <position position="376"/>
    </location>
    <ligand>
        <name>UDP-N-acetyl-alpha-D-glucosamine</name>
        <dbReference type="ChEBI" id="CHEBI:57705"/>
    </ligand>
</feature>
<reference evidence="20" key="1">
    <citation type="journal article" date="2014" name="Int. J. Syst. Evol. Microbiol.">
        <title>Complete genome sequence of Corynebacterium casei LMG S-19264T (=DSM 44701T), isolated from a smear-ripened cheese.</title>
        <authorList>
            <consortium name="US DOE Joint Genome Institute (JGI-PGF)"/>
            <person name="Walter F."/>
            <person name="Albersmeier A."/>
            <person name="Kalinowski J."/>
            <person name="Ruckert C."/>
        </authorList>
    </citation>
    <scope>NUCLEOTIDE SEQUENCE</scope>
    <source>
        <strain evidence="20">JCM 14371</strain>
    </source>
</reference>
<comment type="similarity">
    <text evidence="2 18">In the C-terminal section; belongs to the transferase hexapeptide repeat family.</text>
</comment>
<keyword evidence="11 18" id="KW-0573">Peptidoglycan synthesis</keyword>
<evidence type="ECO:0000256" key="10">
    <source>
        <dbReference type="ARBA" id="ARBA00022960"/>
    </source>
</evidence>
<evidence type="ECO:0000256" key="8">
    <source>
        <dbReference type="ARBA" id="ARBA00022737"/>
    </source>
</evidence>
<dbReference type="GO" id="GO:0009252">
    <property type="term" value="P:peptidoglycan biosynthetic process"/>
    <property type="evidence" value="ECO:0007669"/>
    <property type="project" value="UniProtKB-UniRule"/>
</dbReference>
<accession>A0A917P805</accession>
<feature type="binding site" evidence="18">
    <location>
        <position position="163"/>
    </location>
    <ligand>
        <name>UDP-N-acetyl-alpha-D-glucosamine</name>
        <dbReference type="ChEBI" id="CHEBI:57705"/>
    </ligand>
</feature>
<sequence>MSAPHAPAARPLDVVILAAGQGTRMKSSLPKMLHPVLGRPMVAWSVKLAQGLGARDIVVVTGHGAEQVEETLRPLGVQFARQEQQLGTGHAFLTASQRLQGGADVLLLYGDSPMLPHATLQAFLDAHRSQGNALTVLTSELPDATGYGRIIRADNGDVQRIVEEKAATPEERRVREFNSGVYVMDPQAPELAARIGNDNVAGEYYITDLLALYREGGSRVAAFRIADPGEVMGANDRVQLAELEAIMRRRVNEAHMRAGVTLQDPANTVIHDTVTIGRDSVIAAGAHLLGHTTLGEGVQVGPYSVVQDSTLGDGAQLGPFAVVTGSALAGGSVVHAHSVLQEARVAGGSDVGPFARLRPGTVLEEGVHIGNFVETKNAHLHSGVKAGHLAYLGDVEIGAETNIGAGTIVANYDGLNKHRTEIGAGVFVGSNSTLVAPRTLGDAAFVAAGSTVTADVPEGAMAVARGQQRVVEGWSRRYWGAFGERLNAKLPFLAAWIARKP</sequence>
<comment type="caution">
    <text evidence="20">The sequence shown here is derived from an EMBL/GenBank/DDBJ whole genome shotgun (WGS) entry which is preliminary data.</text>
</comment>
<dbReference type="Gene3D" id="2.160.10.10">
    <property type="entry name" value="Hexapeptide repeat proteins"/>
    <property type="match status" value="1"/>
</dbReference>
<protein>
    <recommendedName>
        <fullName evidence="18">Bifunctional protein GlmU</fullName>
    </recommendedName>
    <domain>
        <recommendedName>
            <fullName evidence="18">UDP-N-acetylglucosamine pyrophosphorylase</fullName>
            <ecNumber evidence="18">2.7.7.23</ecNumber>
        </recommendedName>
        <alternativeName>
            <fullName evidence="18">N-acetylglucosamine-1-phosphate uridyltransferase</fullName>
        </alternativeName>
    </domain>
    <domain>
        <recommendedName>
            <fullName evidence="18">Glucosamine-1-phosphate N-acetyltransferase</fullName>
            <ecNumber evidence="18">2.3.1.157</ecNumber>
        </recommendedName>
    </domain>
</protein>
<comment type="pathway">
    <text evidence="18">Nucleotide-sugar biosynthesis; UDP-N-acetyl-alpha-D-glucosamine biosynthesis; N-acetyl-alpha-D-glucosamine 1-phosphate from alpha-D-glucosamine 6-phosphate (route II): step 2/2.</text>
</comment>
<evidence type="ECO:0000256" key="3">
    <source>
        <dbReference type="ARBA" id="ARBA00007947"/>
    </source>
</evidence>
<evidence type="ECO:0000256" key="2">
    <source>
        <dbReference type="ARBA" id="ARBA00007707"/>
    </source>
</evidence>
<feature type="binding site" evidence="18">
    <location>
        <position position="402"/>
    </location>
    <ligand>
        <name>UDP-N-acetyl-alpha-D-glucosamine</name>
        <dbReference type="ChEBI" id="CHEBI:57705"/>
    </ligand>
</feature>
<keyword evidence="9 18" id="KW-0460">Magnesium</keyword>
<dbReference type="PANTHER" id="PTHR43584">
    <property type="entry name" value="NUCLEOTIDYL TRANSFERASE"/>
    <property type="match status" value="1"/>
</dbReference>
<comment type="subcellular location">
    <subcellularLocation>
        <location evidence="1 18">Cytoplasm</location>
    </subcellularLocation>
</comment>
<feature type="binding site" evidence="18">
    <location>
        <position position="358"/>
    </location>
    <ligand>
        <name>UDP-N-acetyl-alpha-D-glucosamine</name>
        <dbReference type="ChEBI" id="CHEBI:57705"/>
    </ligand>
</feature>
<feature type="binding site" evidence="18">
    <location>
        <begin position="411"/>
        <end position="412"/>
    </location>
    <ligand>
        <name>acetyl-CoA</name>
        <dbReference type="ChEBI" id="CHEBI:57288"/>
    </ligand>
</feature>
<comment type="catalytic activity">
    <reaction evidence="16 18">
        <text>N-acetyl-alpha-D-glucosamine 1-phosphate + UTP + H(+) = UDP-N-acetyl-alpha-D-glucosamine + diphosphate</text>
        <dbReference type="Rhea" id="RHEA:13509"/>
        <dbReference type="ChEBI" id="CHEBI:15378"/>
        <dbReference type="ChEBI" id="CHEBI:33019"/>
        <dbReference type="ChEBI" id="CHEBI:46398"/>
        <dbReference type="ChEBI" id="CHEBI:57705"/>
        <dbReference type="ChEBI" id="CHEBI:57776"/>
        <dbReference type="EC" id="2.7.7.23"/>
    </reaction>
</comment>
<evidence type="ECO:0000256" key="17">
    <source>
        <dbReference type="ARBA" id="ARBA00049628"/>
    </source>
</evidence>
<evidence type="ECO:0000256" key="14">
    <source>
        <dbReference type="ARBA" id="ARBA00023316"/>
    </source>
</evidence>
<keyword evidence="4 18" id="KW-0963">Cytoplasm</keyword>
<feature type="binding site" evidence="18">
    <location>
        <position position="235"/>
    </location>
    <ligand>
        <name>Mg(2+)</name>
        <dbReference type="ChEBI" id="CHEBI:18420"/>
    </ligand>
</feature>
<evidence type="ECO:0000256" key="11">
    <source>
        <dbReference type="ARBA" id="ARBA00022984"/>
    </source>
</evidence>
<dbReference type="Pfam" id="PF00132">
    <property type="entry name" value="Hexapep"/>
    <property type="match status" value="1"/>
</dbReference>
<feature type="binding site" evidence="18">
    <location>
        <position position="391"/>
    </location>
    <ligand>
        <name>UDP-N-acetyl-alpha-D-glucosamine</name>
        <dbReference type="ChEBI" id="CHEBI:57705"/>
    </ligand>
</feature>
<feature type="binding site" evidence="18">
    <location>
        <position position="430"/>
    </location>
    <ligand>
        <name>acetyl-CoA</name>
        <dbReference type="ChEBI" id="CHEBI:57288"/>
    </ligand>
</feature>
<dbReference type="SUPFAM" id="SSF51161">
    <property type="entry name" value="Trimeric LpxA-like enzymes"/>
    <property type="match status" value="1"/>
</dbReference>
<feature type="active site" description="Proton acceptor" evidence="18">
    <location>
        <position position="388"/>
    </location>
</feature>
<comment type="function">
    <text evidence="17 18">Catalyzes the last two sequential reactions in the de novo biosynthetic pathway for UDP-N-acetylglucosamine (UDP-GlcNAc). The C-terminal domain catalyzes the transfer of acetyl group from acetyl coenzyme A to glucosamine-1-phosphate (GlcN-1-P) to produce N-acetylglucosamine-1-phosphate (GlcNAc-1-P), which is converted into UDP-GlcNAc by the transfer of uridine 5-monophosphate (from uridine 5-triphosphate), a reaction catalyzed by the N-terminal domain.</text>
</comment>
<dbReference type="InterPro" id="IPR011004">
    <property type="entry name" value="Trimer_LpxA-like_sf"/>
</dbReference>
<dbReference type="RefSeq" id="WP_268238802.1">
    <property type="nucleotide sequence ID" value="NZ_BMOE01000001.1"/>
</dbReference>
<keyword evidence="7 18" id="KW-0479">Metal-binding</keyword>
<feature type="binding site" evidence="18">
    <location>
        <begin position="87"/>
        <end position="88"/>
    </location>
    <ligand>
        <name>UDP-N-acetyl-alpha-D-glucosamine</name>
        <dbReference type="ChEBI" id="CHEBI:57705"/>
    </ligand>
</feature>
<evidence type="ECO:0000256" key="18">
    <source>
        <dbReference type="HAMAP-Rule" id="MF_01631"/>
    </source>
</evidence>
<keyword evidence="14 18" id="KW-0961">Cell wall biogenesis/degradation</keyword>
<dbReference type="InterPro" id="IPR001451">
    <property type="entry name" value="Hexapep"/>
</dbReference>
<dbReference type="Pfam" id="PF12804">
    <property type="entry name" value="NTP_transf_3"/>
    <property type="match status" value="1"/>
</dbReference>
<feature type="binding site" evidence="18">
    <location>
        <position position="82"/>
    </location>
    <ligand>
        <name>UDP-N-acetyl-alpha-D-glucosamine</name>
        <dbReference type="ChEBI" id="CHEBI:57705"/>
    </ligand>
</feature>
<dbReference type="InterPro" id="IPR038009">
    <property type="entry name" value="GlmU_C_LbH"/>
</dbReference>
<dbReference type="InterPro" id="IPR029044">
    <property type="entry name" value="Nucleotide-diphossugar_trans"/>
</dbReference>
<dbReference type="SUPFAM" id="SSF53448">
    <property type="entry name" value="Nucleotide-diphospho-sugar transferases"/>
    <property type="match status" value="1"/>
</dbReference>
<evidence type="ECO:0000256" key="13">
    <source>
        <dbReference type="ARBA" id="ARBA00023315"/>
    </source>
</evidence>
<reference evidence="20" key="2">
    <citation type="submission" date="2020-09" db="EMBL/GenBank/DDBJ databases">
        <authorList>
            <person name="Sun Q."/>
            <person name="Ohkuma M."/>
        </authorList>
    </citation>
    <scope>NUCLEOTIDE SEQUENCE</scope>
    <source>
        <strain evidence="20">JCM 14371</strain>
    </source>
</reference>
<keyword evidence="6 18" id="KW-0548">Nucleotidyltransferase</keyword>
<keyword evidence="21" id="KW-1185">Reference proteome</keyword>
<evidence type="ECO:0000259" key="19">
    <source>
        <dbReference type="Pfam" id="PF12804"/>
    </source>
</evidence>
<dbReference type="AlphaFoldDB" id="A0A917P805"/>
<keyword evidence="10 18" id="KW-0133">Cell shape</keyword>
<keyword evidence="8 18" id="KW-0677">Repeat</keyword>
<dbReference type="GO" id="GO:0006048">
    <property type="term" value="P:UDP-N-acetylglucosamine biosynthetic process"/>
    <property type="evidence" value="ECO:0007669"/>
    <property type="project" value="InterPro"/>
</dbReference>
<dbReference type="CDD" id="cd03353">
    <property type="entry name" value="LbH_GlmU_C"/>
    <property type="match status" value="1"/>
</dbReference>
<feature type="binding site" evidence="18">
    <location>
        <position position="178"/>
    </location>
    <ligand>
        <name>UDP-N-acetyl-alpha-D-glucosamine</name>
        <dbReference type="ChEBI" id="CHEBI:57705"/>
    </ligand>
</feature>
<dbReference type="EC" id="2.3.1.157" evidence="18"/>
<evidence type="ECO:0000256" key="16">
    <source>
        <dbReference type="ARBA" id="ARBA00048493"/>
    </source>
</evidence>
<dbReference type="GO" id="GO:0003977">
    <property type="term" value="F:UDP-N-acetylglucosamine diphosphorylase activity"/>
    <property type="evidence" value="ECO:0007669"/>
    <property type="project" value="UniProtKB-UniRule"/>
</dbReference>
<dbReference type="PANTHER" id="PTHR43584:SF3">
    <property type="entry name" value="BIFUNCTIONAL PROTEIN GLMU"/>
    <property type="match status" value="1"/>
</dbReference>
<dbReference type="Pfam" id="PF14602">
    <property type="entry name" value="Hexapep_2"/>
    <property type="match status" value="1"/>
</dbReference>
<evidence type="ECO:0000256" key="4">
    <source>
        <dbReference type="ARBA" id="ARBA00022490"/>
    </source>
</evidence>
<dbReference type="GO" id="GO:0000902">
    <property type="term" value="P:cell morphogenesis"/>
    <property type="evidence" value="ECO:0007669"/>
    <property type="project" value="UniProtKB-UniRule"/>
</dbReference>
<dbReference type="GO" id="GO:0071555">
    <property type="term" value="P:cell wall organization"/>
    <property type="evidence" value="ECO:0007669"/>
    <property type="project" value="UniProtKB-KW"/>
</dbReference>
<feature type="binding site" evidence="18">
    <location>
        <position position="465"/>
    </location>
    <ligand>
        <name>acetyl-CoA</name>
        <dbReference type="ChEBI" id="CHEBI:57288"/>
    </ligand>
</feature>
<evidence type="ECO:0000256" key="5">
    <source>
        <dbReference type="ARBA" id="ARBA00022679"/>
    </source>
</evidence>
<dbReference type="InterPro" id="IPR050065">
    <property type="entry name" value="GlmU-like"/>
</dbReference>
<dbReference type="InterPro" id="IPR005882">
    <property type="entry name" value="Bifunctional_GlmU"/>
</dbReference>
<evidence type="ECO:0000256" key="15">
    <source>
        <dbReference type="ARBA" id="ARBA00048247"/>
    </source>
</evidence>
<organism evidence="20 21">
    <name type="scientific">Deinococcus aquiradiocola</name>
    <dbReference type="NCBI Taxonomy" id="393059"/>
    <lineage>
        <taxon>Bacteria</taxon>
        <taxon>Thermotogati</taxon>
        <taxon>Deinococcota</taxon>
        <taxon>Deinococci</taxon>
        <taxon>Deinococcales</taxon>
        <taxon>Deinococcaceae</taxon>
        <taxon>Deinococcus</taxon>
    </lineage>
</organism>
<dbReference type="GO" id="GO:0005737">
    <property type="term" value="C:cytoplasm"/>
    <property type="evidence" value="ECO:0007669"/>
    <property type="project" value="UniProtKB-SubCell"/>
</dbReference>
<feature type="region of interest" description="Pyrophosphorylase" evidence="18">
    <location>
        <begin position="1"/>
        <end position="237"/>
    </location>
</feature>
<evidence type="ECO:0000256" key="7">
    <source>
        <dbReference type="ARBA" id="ARBA00022723"/>
    </source>
</evidence>
<dbReference type="GO" id="GO:0008360">
    <property type="term" value="P:regulation of cell shape"/>
    <property type="evidence" value="ECO:0007669"/>
    <property type="project" value="UniProtKB-KW"/>
</dbReference>
<keyword evidence="13 18" id="KW-0012">Acyltransferase</keyword>
<comment type="cofactor">
    <cofactor evidence="18">
        <name>Mg(2+)</name>
        <dbReference type="ChEBI" id="CHEBI:18420"/>
    </cofactor>
    <text evidence="18">Binds 1 Mg(2+) ion per subunit.</text>
</comment>
<dbReference type="GO" id="GO:0000287">
    <property type="term" value="F:magnesium ion binding"/>
    <property type="evidence" value="ECO:0007669"/>
    <property type="project" value="UniProtKB-UniRule"/>
</dbReference>
<feature type="binding site" evidence="18">
    <location>
        <position position="111"/>
    </location>
    <ligand>
        <name>Mg(2+)</name>
        <dbReference type="ChEBI" id="CHEBI:18420"/>
    </ligand>
</feature>
<feature type="domain" description="MobA-like NTP transferase" evidence="19">
    <location>
        <begin position="14"/>
        <end position="139"/>
    </location>
</feature>
<feature type="binding site" evidence="18">
    <location>
        <position position="405"/>
    </location>
    <ligand>
        <name>acetyl-CoA</name>
        <dbReference type="ChEBI" id="CHEBI:57288"/>
    </ligand>
</feature>
<dbReference type="GO" id="GO:0009245">
    <property type="term" value="P:lipid A biosynthetic process"/>
    <property type="evidence" value="ECO:0007669"/>
    <property type="project" value="UniProtKB-UniRule"/>
</dbReference>
<dbReference type="GO" id="GO:0019134">
    <property type="term" value="F:glucosamine-1-phosphate N-acetyltransferase activity"/>
    <property type="evidence" value="ECO:0007669"/>
    <property type="project" value="UniProtKB-UniRule"/>
</dbReference>
<comment type="catalytic activity">
    <reaction evidence="15 18">
        <text>alpha-D-glucosamine 1-phosphate + acetyl-CoA = N-acetyl-alpha-D-glucosamine 1-phosphate + CoA + H(+)</text>
        <dbReference type="Rhea" id="RHEA:13725"/>
        <dbReference type="ChEBI" id="CHEBI:15378"/>
        <dbReference type="ChEBI" id="CHEBI:57287"/>
        <dbReference type="ChEBI" id="CHEBI:57288"/>
        <dbReference type="ChEBI" id="CHEBI:57776"/>
        <dbReference type="ChEBI" id="CHEBI:58516"/>
        <dbReference type="EC" id="2.3.1.157"/>
    </reaction>
</comment>
<dbReference type="HAMAP" id="MF_01631">
    <property type="entry name" value="GlmU"/>
    <property type="match status" value="1"/>
</dbReference>